<dbReference type="EMBL" id="HBUF01175188">
    <property type="protein sequence ID" value="CAG6653825.1"/>
    <property type="molecule type" value="Transcribed_RNA"/>
</dbReference>
<evidence type="ECO:0000256" key="1">
    <source>
        <dbReference type="SAM" id="MobiDB-lite"/>
    </source>
</evidence>
<accession>A0A8D8WCF7</accession>
<proteinExistence type="predicted"/>
<dbReference type="PANTHER" id="PTHR46876">
    <property type="entry name" value="LOW-DENSITY LIPOPROTEIN RECEPTOR-RELATED PROTEIN 11"/>
    <property type="match status" value="1"/>
</dbReference>
<evidence type="ECO:0000313" key="3">
    <source>
        <dbReference type="EMBL" id="CAG6653823.1"/>
    </source>
</evidence>
<dbReference type="AlphaFoldDB" id="A0A8D8WCF7"/>
<dbReference type="EMBL" id="HBUF01175186">
    <property type="protein sequence ID" value="CAG6653821.1"/>
    <property type="molecule type" value="Transcribed_RNA"/>
</dbReference>
<dbReference type="PANTHER" id="PTHR46876:SF1">
    <property type="entry name" value="LOW-DENSITY LIPOPROTEIN RECEPTOR-RELATED PROTEIN 11"/>
    <property type="match status" value="1"/>
</dbReference>
<reference evidence="3" key="1">
    <citation type="submission" date="2021-05" db="EMBL/GenBank/DDBJ databases">
        <authorList>
            <person name="Alioto T."/>
            <person name="Alioto T."/>
            <person name="Gomez Garrido J."/>
        </authorList>
    </citation>
    <scope>NUCLEOTIDE SEQUENCE</scope>
</reference>
<evidence type="ECO:0000256" key="2">
    <source>
        <dbReference type="SAM" id="Phobius"/>
    </source>
</evidence>
<feature type="region of interest" description="Disordered" evidence="1">
    <location>
        <begin position="52"/>
        <end position="79"/>
    </location>
</feature>
<sequence>MLFRLLRFLGAVSVIHLLVSCFFSPSYSFFSSHFLFLLFKFIPFSSSPSPPPSPPLPIGSSSTVHPPHHRKEKHSRKNQLSTEILIKEESVSSEQYESFYPSSAIIVFTFGLFLSVTMTILLCCRLKMIRRRLRKGGKSAYAHDADFLVNGMYL</sequence>
<dbReference type="PROSITE" id="PS51257">
    <property type="entry name" value="PROKAR_LIPOPROTEIN"/>
    <property type="match status" value="1"/>
</dbReference>
<dbReference type="EMBL" id="HBUF01175189">
    <property type="protein sequence ID" value="CAG6653827.1"/>
    <property type="molecule type" value="Transcribed_RNA"/>
</dbReference>
<feature type="transmembrane region" description="Helical" evidence="2">
    <location>
        <begin position="99"/>
        <end position="124"/>
    </location>
</feature>
<keyword evidence="2" id="KW-0472">Membrane</keyword>
<protein>
    <submittedName>
        <fullName evidence="3">Uncharacterized protein</fullName>
    </submittedName>
</protein>
<name>A0A8D8WCF7_9HEMI</name>
<organism evidence="3">
    <name type="scientific">Cacopsylla melanoneura</name>
    <dbReference type="NCBI Taxonomy" id="428564"/>
    <lineage>
        <taxon>Eukaryota</taxon>
        <taxon>Metazoa</taxon>
        <taxon>Ecdysozoa</taxon>
        <taxon>Arthropoda</taxon>
        <taxon>Hexapoda</taxon>
        <taxon>Insecta</taxon>
        <taxon>Pterygota</taxon>
        <taxon>Neoptera</taxon>
        <taxon>Paraneoptera</taxon>
        <taxon>Hemiptera</taxon>
        <taxon>Sternorrhyncha</taxon>
        <taxon>Psylloidea</taxon>
        <taxon>Psyllidae</taxon>
        <taxon>Psyllinae</taxon>
        <taxon>Cacopsylla</taxon>
    </lineage>
</organism>
<keyword evidence="2" id="KW-1133">Transmembrane helix</keyword>
<keyword evidence="2" id="KW-0812">Transmembrane</keyword>
<dbReference type="EMBL" id="HBUF01175187">
    <property type="protein sequence ID" value="CAG6653823.1"/>
    <property type="molecule type" value="Transcribed_RNA"/>
</dbReference>
<feature type="compositionally biased region" description="Basic residues" evidence="1">
    <location>
        <begin position="66"/>
        <end position="77"/>
    </location>
</feature>